<sequence length="455" mass="50750">MGLTLFVLGSGLVLPASGQVGDQSSNKETLAKSPLRWDDLKANRDPQPHLFAGDYPAGMLRRPEQLTADTWFHDGHLRTYALLNLSDVVRTVEISRGKGPVFMFGNARVPALLDEVSITFEHKEFPRSGQPIPLRELTSWVNCQGILVVRRGKVVFEEYPGMDPSQRHHWMSVSKTTLNMLMGKLVGEGKFDLSKTVEDYIPEMKGKGYGSFTIQELADMDADVSMDERNYHDPKSEFWSFGRSMGWFNDDGKWPGGNKQFLPTLNRLKKPEGEDGQSVRYTSSNSQVIAWVIENVTRKPMTEYFETSVWRHIGAVSNASVTVDRHGFPFVGGGYSSTLRDLARYGIIWANKGVAPDGARIFPEVWMKENTTGKGPKLRDYRYHNQSYSKGGAIAHQGHSGQMLWVNPASGTVVVTFGSTTTPSGGNAWSRQAYLAVAETIDQHLQDRKIASSPR</sequence>
<protein>
    <submittedName>
        <fullName evidence="2">6-aminohexanoate-dimer hydrolase</fullName>
        <ecNumber evidence="2">3.5.1.46</ecNumber>
    </submittedName>
</protein>
<proteinExistence type="predicted"/>
<dbReference type="InterPro" id="IPR050789">
    <property type="entry name" value="Diverse_Enzym_Activities"/>
</dbReference>
<accession>A0A518DXI0</accession>
<evidence type="ECO:0000259" key="1">
    <source>
        <dbReference type="Pfam" id="PF00144"/>
    </source>
</evidence>
<dbReference type="PANTHER" id="PTHR43283">
    <property type="entry name" value="BETA-LACTAMASE-RELATED"/>
    <property type="match status" value="1"/>
</dbReference>
<dbReference type="EC" id="3.5.1.46" evidence="2"/>
<feature type="domain" description="Beta-lactamase-related" evidence="1">
    <location>
        <begin position="146"/>
        <end position="425"/>
    </location>
</feature>
<reference evidence="2 3" key="1">
    <citation type="submission" date="2019-02" db="EMBL/GenBank/DDBJ databases">
        <title>Deep-cultivation of Planctomycetes and their phenomic and genomic characterization uncovers novel biology.</title>
        <authorList>
            <person name="Wiegand S."/>
            <person name="Jogler M."/>
            <person name="Boedeker C."/>
            <person name="Pinto D."/>
            <person name="Vollmers J."/>
            <person name="Rivas-Marin E."/>
            <person name="Kohn T."/>
            <person name="Peeters S.H."/>
            <person name="Heuer A."/>
            <person name="Rast P."/>
            <person name="Oberbeckmann S."/>
            <person name="Bunk B."/>
            <person name="Jeske O."/>
            <person name="Meyerdierks A."/>
            <person name="Storesund J.E."/>
            <person name="Kallscheuer N."/>
            <person name="Luecker S."/>
            <person name="Lage O.M."/>
            <person name="Pohl T."/>
            <person name="Merkel B.J."/>
            <person name="Hornburger P."/>
            <person name="Mueller R.-W."/>
            <person name="Bruemmer F."/>
            <person name="Labrenz M."/>
            <person name="Spormann A.M."/>
            <person name="Op den Camp H."/>
            <person name="Overmann J."/>
            <person name="Amann R."/>
            <person name="Jetten M.S.M."/>
            <person name="Mascher T."/>
            <person name="Medema M.H."/>
            <person name="Devos D.P."/>
            <person name="Kaster A.-K."/>
            <person name="Ovreas L."/>
            <person name="Rohde M."/>
            <person name="Galperin M.Y."/>
            <person name="Jogler C."/>
        </authorList>
    </citation>
    <scope>NUCLEOTIDE SEQUENCE [LARGE SCALE GENOMIC DNA]</scope>
    <source>
        <strain evidence="2 3">Pla85_3_4</strain>
    </source>
</reference>
<keyword evidence="3" id="KW-1185">Reference proteome</keyword>
<evidence type="ECO:0000313" key="2">
    <source>
        <dbReference type="EMBL" id="QDU96538.1"/>
    </source>
</evidence>
<dbReference type="Gene3D" id="3.40.710.10">
    <property type="entry name" value="DD-peptidase/beta-lactamase superfamily"/>
    <property type="match status" value="1"/>
</dbReference>
<name>A0A518DXI0_9BACT</name>
<dbReference type="EMBL" id="CP036433">
    <property type="protein sequence ID" value="QDU96538.1"/>
    <property type="molecule type" value="Genomic_DNA"/>
</dbReference>
<dbReference type="GO" id="GO:0019875">
    <property type="term" value="F:6-aminohexanoate-dimer hydrolase activity"/>
    <property type="evidence" value="ECO:0007669"/>
    <property type="project" value="UniProtKB-EC"/>
</dbReference>
<evidence type="ECO:0000313" key="3">
    <source>
        <dbReference type="Proteomes" id="UP000317648"/>
    </source>
</evidence>
<dbReference type="Pfam" id="PF00144">
    <property type="entry name" value="Beta-lactamase"/>
    <property type="match status" value="1"/>
</dbReference>
<dbReference type="InterPro" id="IPR012338">
    <property type="entry name" value="Beta-lactam/transpept-like"/>
</dbReference>
<dbReference type="InterPro" id="IPR001466">
    <property type="entry name" value="Beta-lactam-related"/>
</dbReference>
<dbReference type="PANTHER" id="PTHR43283:SF7">
    <property type="entry name" value="BETA-LACTAMASE-RELATED DOMAIN-CONTAINING PROTEIN"/>
    <property type="match status" value="1"/>
</dbReference>
<dbReference type="AlphaFoldDB" id="A0A518DXI0"/>
<dbReference type="Proteomes" id="UP000317648">
    <property type="component" value="Chromosome"/>
</dbReference>
<organism evidence="2 3">
    <name type="scientific">Lignipirellula cremea</name>
    <dbReference type="NCBI Taxonomy" id="2528010"/>
    <lineage>
        <taxon>Bacteria</taxon>
        <taxon>Pseudomonadati</taxon>
        <taxon>Planctomycetota</taxon>
        <taxon>Planctomycetia</taxon>
        <taxon>Pirellulales</taxon>
        <taxon>Pirellulaceae</taxon>
        <taxon>Lignipirellula</taxon>
    </lineage>
</organism>
<gene>
    <name evidence="2" type="primary">nylB'</name>
    <name evidence="2" type="ORF">Pla8534_43590</name>
</gene>
<dbReference type="SUPFAM" id="SSF56601">
    <property type="entry name" value="beta-lactamase/transpeptidase-like"/>
    <property type="match status" value="1"/>
</dbReference>
<keyword evidence="2" id="KW-0378">Hydrolase</keyword>
<dbReference type="KEGG" id="lcre:Pla8534_43590"/>